<dbReference type="OMA" id="HPLLWNG"/>
<keyword evidence="1" id="KW-0175">Coiled coil</keyword>
<accession>A0A0M9FV00</accession>
<dbReference type="GeneID" id="26908094"/>
<feature type="region of interest" description="Disordered" evidence="2">
    <location>
        <begin position="1"/>
        <end position="26"/>
    </location>
</feature>
<name>A0A0M9FV00_LEPPY</name>
<feature type="compositionally biased region" description="Polar residues" evidence="2">
    <location>
        <begin position="150"/>
        <end position="160"/>
    </location>
</feature>
<feature type="region of interest" description="Disordered" evidence="2">
    <location>
        <begin position="82"/>
        <end position="163"/>
    </location>
</feature>
<proteinExistence type="predicted"/>
<sequence>MSTSGLARDDRGRTREGPSHSRATAAATLSFPTLRATAASTCAASPSVSLLSSIQSRPLQANPAAPLLWNGSSTHDAAAQLHRSRSTLSSSSTLHSSARDSIEGRQRSQRSGSEGNDRRGSTMAHVLRPQKPEQSRAAPSTRAPQGEDTPASSRTVNTTVGRAKKATAVNYNALFQQEQNRQQPSPSPVPLSPHVGTTGYAGAAATAQKAGDAIFRTVDDADDAGEELMSGTEMDHTSPYRRGGPTTTANVSVASPLAVLGAVEGPLPPDVRRLISQSCGADPATLDGAEQQARRLISTGRRVKVYREELAAAEEERRDWTATAEQRRLVRSVLQEEVDGINARIQALLQERAICEAQLQTEDAAAARETRKLAEAEERVTVLRQTIDGIVEETTVPRLMLQQLVPSLLIENYI</sequence>
<feature type="compositionally biased region" description="Basic and acidic residues" evidence="2">
    <location>
        <begin position="97"/>
        <end position="106"/>
    </location>
</feature>
<comment type="caution">
    <text evidence="3">The sequence shown here is derived from an EMBL/GenBank/DDBJ whole genome shotgun (WGS) entry which is preliminary data.</text>
</comment>
<organism evidence="3 4">
    <name type="scientific">Leptomonas pyrrhocoris</name>
    <name type="common">Firebug parasite</name>
    <dbReference type="NCBI Taxonomy" id="157538"/>
    <lineage>
        <taxon>Eukaryota</taxon>
        <taxon>Discoba</taxon>
        <taxon>Euglenozoa</taxon>
        <taxon>Kinetoplastea</taxon>
        <taxon>Metakinetoplastina</taxon>
        <taxon>Trypanosomatida</taxon>
        <taxon>Trypanosomatidae</taxon>
        <taxon>Leishmaniinae</taxon>
        <taxon>Leptomonas</taxon>
    </lineage>
</organism>
<evidence type="ECO:0000256" key="1">
    <source>
        <dbReference type="SAM" id="Coils"/>
    </source>
</evidence>
<evidence type="ECO:0000313" key="4">
    <source>
        <dbReference type="Proteomes" id="UP000037923"/>
    </source>
</evidence>
<dbReference type="EMBL" id="LGTL01000020">
    <property type="protein sequence ID" value="KPA76509.1"/>
    <property type="molecule type" value="Genomic_DNA"/>
</dbReference>
<feature type="coiled-coil region" evidence="1">
    <location>
        <begin position="296"/>
        <end position="393"/>
    </location>
</feature>
<gene>
    <name evidence="3" type="ORF">ABB37_07809</name>
</gene>
<keyword evidence="4" id="KW-1185">Reference proteome</keyword>
<dbReference type="AlphaFoldDB" id="A0A0M9FV00"/>
<reference evidence="3 4" key="1">
    <citation type="submission" date="2015-07" db="EMBL/GenBank/DDBJ databases">
        <title>High-quality genome of monoxenous trypanosomatid Leptomonas pyrrhocoris.</title>
        <authorList>
            <person name="Flegontov P."/>
            <person name="Butenko A."/>
            <person name="Firsov S."/>
            <person name="Vlcek C."/>
            <person name="Logacheva M.D."/>
            <person name="Field M."/>
            <person name="Filatov D."/>
            <person name="Flegontova O."/>
            <person name="Gerasimov E."/>
            <person name="Jackson A.P."/>
            <person name="Kelly S."/>
            <person name="Opperdoes F."/>
            <person name="O'Reilly A."/>
            <person name="Votypka J."/>
            <person name="Yurchenko V."/>
            <person name="Lukes J."/>
        </authorList>
    </citation>
    <scope>NUCLEOTIDE SEQUENCE [LARGE SCALE GENOMIC DNA]</scope>
    <source>
        <strain evidence="3">H10</strain>
    </source>
</reference>
<evidence type="ECO:0000256" key="2">
    <source>
        <dbReference type="SAM" id="MobiDB-lite"/>
    </source>
</evidence>
<feature type="compositionally biased region" description="Low complexity" evidence="2">
    <location>
        <begin position="86"/>
        <end position="96"/>
    </location>
</feature>
<dbReference type="OrthoDB" id="267483at2759"/>
<dbReference type="VEuPathDB" id="TriTrypDB:LpyrH10_20_1320"/>
<protein>
    <submittedName>
        <fullName evidence="3">Uncharacterized protein</fullName>
    </submittedName>
</protein>
<feature type="region of interest" description="Disordered" evidence="2">
    <location>
        <begin position="178"/>
        <end position="197"/>
    </location>
</feature>
<dbReference type="RefSeq" id="XP_015654948.1">
    <property type="nucleotide sequence ID" value="XM_015806584.1"/>
</dbReference>
<feature type="compositionally biased region" description="Basic and acidic residues" evidence="2">
    <location>
        <begin position="7"/>
        <end position="19"/>
    </location>
</feature>
<evidence type="ECO:0000313" key="3">
    <source>
        <dbReference type="EMBL" id="KPA76509.1"/>
    </source>
</evidence>
<dbReference type="Proteomes" id="UP000037923">
    <property type="component" value="Unassembled WGS sequence"/>
</dbReference>